<gene>
    <name evidence="3" type="ORF">PGLA2088_LOCUS21424</name>
</gene>
<dbReference type="InterPro" id="IPR002130">
    <property type="entry name" value="Cyclophilin-type_PPIase_dom"/>
</dbReference>
<comment type="caution">
    <text evidence="3">The sequence shown here is derived from an EMBL/GenBank/DDBJ whole genome shotgun (WGS) entry which is preliminary data.</text>
</comment>
<dbReference type="GO" id="GO:0003755">
    <property type="term" value="F:peptidyl-prolyl cis-trans isomerase activity"/>
    <property type="evidence" value="ECO:0007669"/>
    <property type="project" value="UniProtKB-UniRule"/>
</dbReference>
<dbReference type="Gene3D" id="2.40.100.10">
    <property type="entry name" value="Cyclophilin-like"/>
    <property type="match status" value="1"/>
</dbReference>
<dbReference type="EC" id="5.2.1.8" evidence="1"/>
<dbReference type="Pfam" id="PF00160">
    <property type="entry name" value="Pro_isomerase"/>
    <property type="match status" value="1"/>
</dbReference>
<comment type="function">
    <text evidence="1">PPIases accelerate the folding of proteins. It catalyzes the cis-trans isomerization of proline imidic peptide bonds in oligopeptides.</text>
</comment>
<dbReference type="AlphaFoldDB" id="A0A813JKQ7"/>
<name>A0A813JKQ7_POLGL</name>
<dbReference type="GO" id="GO:0006457">
    <property type="term" value="P:protein folding"/>
    <property type="evidence" value="ECO:0007669"/>
    <property type="project" value="TreeGrafter"/>
</dbReference>
<evidence type="ECO:0000259" key="2">
    <source>
        <dbReference type="PROSITE" id="PS50072"/>
    </source>
</evidence>
<evidence type="ECO:0000313" key="3">
    <source>
        <dbReference type="EMBL" id="CAE8679570.1"/>
    </source>
</evidence>
<dbReference type="PANTHER" id="PTHR11071:SF561">
    <property type="entry name" value="PEPTIDYL-PROLYL CIS-TRANS ISOMERASE D-RELATED"/>
    <property type="match status" value="1"/>
</dbReference>
<dbReference type="PRINTS" id="PR00153">
    <property type="entry name" value="CSAPPISMRASE"/>
</dbReference>
<accession>A0A813JKQ7</accession>
<dbReference type="FunFam" id="2.40.100.10:FF:000031">
    <property type="entry name" value="Peptidyl-prolyl cis-trans isomerase"/>
    <property type="match status" value="1"/>
</dbReference>
<evidence type="ECO:0000256" key="1">
    <source>
        <dbReference type="RuleBase" id="RU363019"/>
    </source>
</evidence>
<dbReference type="SUPFAM" id="SSF50891">
    <property type="entry name" value="Cyclophilin-like"/>
    <property type="match status" value="1"/>
</dbReference>
<feature type="domain" description="PPIase cyclophilin-type" evidence="2">
    <location>
        <begin position="9"/>
        <end position="173"/>
    </location>
</feature>
<dbReference type="EMBL" id="CAJNNW010025774">
    <property type="protein sequence ID" value="CAE8679570.1"/>
    <property type="molecule type" value="Genomic_DNA"/>
</dbReference>
<dbReference type="Proteomes" id="UP000626109">
    <property type="component" value="Unassembled WGS sequence"/>
</dbReference>
<dbReference type="GO" id="GO:0016018">
    <property type="term" value="F:cyclosporin A binding"/>
    <property type="evidence" value="ECO:0007669"/>
    <property type="project" value="TreeGrafter"/>
</dbReference>
<protein>
    <recommendedName>
        <fullName evidence="1">Peptidyl-prolyl cis-trans isomerase</fullName>
        <shortName evidence="1">PPIase</shortName>
        <ecNumber evidence="1">5.2.1.8</ecNumber>
    </recommendedName>
</protein>
<proteinExistence type="inferred from homology"/>
<dbReference type="InterPro" id="IPR029000">
    <property type="entry name" value="Cyclophilin-like_dom_sf"/>
</dbReference>
<organism evidence="3 4">
    <name type="scientific">Polarella glacialis</name>
    <name type="common">Dinoflagellate</name>
    <dbReference type="NCBI Taxonomy" id="89957"/>
    <lineage>
        <taxon>Eukaryota</taxon>
        <taxon>Sar</taxon>
        <taxon>Alveolata</taxon>
        <taxon>Dinophyceae</taxon>
        <taxon>Suessiales</taxon>
        <taxon>Suessiaceae</taxon>
        <taxon>Polarella</taxon>
    </lineage>
</organism>
<dbReference type="PANTHER" id="PTHR11071">
    <property type="entry name" value="PEPTIDYL-PROLYL CIS-TRANS ISOMERASE"/>
    <property type="match status" value="1"/>
</dbReference>
<comment type="similarity">
    <text evidence="1">Belongs to the cyclophilin-type PPIase family.</text>
</comment>
<dbReference type="GO" id="GO:0005737">
    <property type="term" value="C:cytoplasm"/>
    <property type="evidence" value="ECO:0007669"/>
    <property type="project" value="TreeGrafter"/>
</dbReference>
<evidence type="ECO:0000313" key="4">
    <source>
        <dbReference type="Proteomes" id="UP000626109"/>
    </source>
</evidence>
<dbReference type="PROSITE" id="PS50072">
    <property type="entry name" value="CSA_PPIASE_2"/>
    <property type="match status" value="1"/>
</dbReference>
<keyword evidence="1" id="KW-0697">Rotamase</keyword>
<keyword evidence="1" id="KW-0413">Isomerase</keyword>
<sequence>MAGLNPRVFFDMAIGRRAVGRLKFELYNDILPITSENFRCLCTGETGLGYWLRPRWYRDTKMHKIVPGFMCQGGDFNFGNGLMGESIYGQAFRDERFCYKHSKRGLLSMANVGKKHTNNSQFFMTFAPTPWLDGKHVVFGQVVEGFDVLDAIEACGTEGGQPKQRVWVHGCGEENETLLRREALAAGYTEDPSEQARKMLQERAEAAAKFERPDPHQHIKEVSPVPDEVWKKAKAYRDNML</sequence>
<comment type="catalytic activity">
    <reaction evidence="1">
        <text>[protein]-peptidylproline (omega=180) = [protein]-peptidylproline (omega=0)</text>
        <dbReference type="Rhea" id="RHEA:16237"/>
        <dbReference type="Rhea" id="RHEA-COMP:10747"/>
        <dbReference type="Rhea" id="RHEA-COMP:10748"/>
        <dbReference type="ChEBI" id="CHEBI:83833"/>
        <dbReference type="ChEBI" id="CHEBI:83834"/>
        <dbReference type="EC" id="5.2.1.8"/>
    </reaction>
</comment>
<reference evidence="3" key="1">
    <citation type="submission" date="2021-02" db="EMBL/GenBank/DDBJ databases">
        <authorList>
            <person name="Dougan E. K."/>
            <person name="Rhodes N."/>
            <person name="Thang M."/>
            <person name="Chan C."/>
        </authorList>
    </citation>
    <scope>NUCLEOTIDE SEQUENCE</scope>
</reference>